<reference evidence="2 3" key="1">
    <citation type="submission" date="2024-06" db="EMBL/GenBank/DDBJ databases">
        <title>Sorghum-associated microbial communities from plants grown in Nebraska, USA.</title>
        <authorList>
            <person name="Schachtman D."/>
        </authorList>
    </citation>
    <scope>NUCLEOTIDE SEQUENCE [LARGE SCALE GENOMIC DNA]</scope>
    <source>
        <strain evidence="2 3">3552</strain>
    </source>
</reference>
<accession>A0ABV2PBI5</accession>
<evidence type="ECO:0000313" key="2">
    <source>
        <dbReference type="EMBL" id="MET4542138.1"/>
    </source>
</evidence>
<name>A0ABV2PBI5_9MICC</name>
<dbReference type="EMBL" id="JBEPSN010000011">
    <property type="protein sequence ID" value="MET4542138.1"/>
    <property type="molecule type" value="Genomic_DNA"/>
</dbReference>
<protein>
    <submittedName>
        <fullName evidence="2">Ankyrin repeat protein</fullName>
    </submittedName>
</protein>
<gene>
    <name evidence="2" type="ORF">ABIE37_003941</name>
</gene>
<dbReference type="Pfam" id="PF12796">
    <property type="entry name" value="Ank_2"/>
    <property type="match status" value="1"/>
</dbReference>
<comment type="caution">
    <text evidence="2">The sequence shown here is derived from an EMBL/GenBank/DDBJ whole genome shotgun (WGS) entry which is preliminary data.</text>
</comment>
<feature type="region of interest" description="Disordered" evidence="1">
    <location>
        <begin position="1"/>
        <end position="27"/>
    </location>
</feature>
<dbReference type="Proteomes" id="UP001549307">
    <property type="component" value="Unassembled WGS sequence"/>
</dbReference>
<dbReference type="SUPFAM" id="SSF48403">
    <property type="entry name" value="Ankyrin repeat"/>
    <property type="match status" value="1"/>
</dbReference>
<dbReference type="InterPro" id="IPR036770">
    <property type="entry name" value="Ankyrin_rpt-contain_sf"/>
</dbReference>
<organism evidence="2 3">
    <name type="scientific">Arthrobacter bambusae</name>
    <dbReference type="NCBI Taxonomy" id="1338426"/>
    <lineage>
        <taxon>Bacteria</taxon>
        <taxon>Bacillati</taxon>
        <taxon>Actinomycetota</taxon>
        <taxon>Actinomycetes</taxon>
        <taxon>Micrococcales</taxon>
        <taxon>Micrococcaceae</taxon>
        <taxon>Arthrobacter</taxon>
    </lineage>
</organism>
<sequence length="116" mass="12245">MVLQPEPPHTWSNLSDPASPRTKPVSRPTFAAQEHSVEAAPALLDAGATVDLQNGWGNTALFTAAGNSNGRGELIELLRSHKADPHSVNGSGQTPVGLARLIGNYDVAQYFTDIGE</sequence>
<evidence type="ECO:0000313" key="3">
    <source>
        <dbReference type="Proteomes" id="UP001549307"/>
    </source>
</evidence>
<dbReference type="GeneID" id="92754869"/>
<keyword evidence="3" id="KW-1185">Reference proteome</keyword>
<dbReference type="RefSeq" id="WP_354232478.1">
    <property type="nucleotide sequence ID" value="NZ_JBEPSN010000011.1"/>
</dbReference>
<evidence type="ECO:0000256" key="1">
    <source>
        <dbReference type="SAM" id="MobiDB-lite"/>
    </source>
</evidence>
<dbReference type="Gene3D" id="1.25.40.20">
    <property type="entry name" value="Ankyrin repeat-containing domain"/>
    <property type="match status" value="1"/>
</dbReference>
<proteinExistence type="predicted"/>
<dbReference type="InterPro" id="IPR002110">
    <property type="entry name" value="Ankyrin_rpt"/>
</dbReference>